<evidence type="ECO:0000313" key="10">
    <source>
        <dbReference type="Proteomes" id="UP000617634"/>
    </source>
</evidence>
<evidence type="ECO:0000256" key="7">
    <source>
        <dbReference type="SAM" id="MobiDB-lite"/>
    </source>
</evidence>
<gene>
    <name evidence="9" type="ORF">I5E68_07785</name>
</gene>
<dbReference type="Pfam" id="PF04389">
    <property type="entry name" value="Peptidase_M28"/>
    <property type="match status" value="1"/>
</dbReference>
<dbReference type="PANTHER" id="PTHR12147:SF56">
    <property type="entry name" value="AMINOPEPTIDASE YDR415C-RELATED"/>
    <property type="match status" value="1"/>
</dbReference>
<dbReference type="RefSeq" id="WP_197162658.1">
    <property type="nucleotide sequence ID" value="NZ_JADZGI010000001.1"/>
</dbReference>
<evidence type="ECO:0000256" key="2">
    <source>
        <dbReference type="ARBA" id="ARBA00022670"/>
    </source>
</evidence>
<keyword evidence="1" id="KW-0031">Aminopeptidase</keyword>
<evidence type="ECO:0000256" key="3">
    <source>
        <dbReference type="ARBA" id="ARBA00022723"/>
    </source>
</evidence>
<keyword evidence="3" id="KW-0479">Metal-binding</keyword>
<feature type="domain" description="Peptidase M28" evidence="8">
    <location>
        <begin position="313"/>
        <end position="506"/>
    </location>
</feature>
<keyword evidence="4" id="KW-0732">Signal</keyword>
<evidence type="ECO:0000256" key="4">
    <source>
        <dbReference type="ARBA" id="ARBA00022729"/>
    </source>
</evidence>
<evidence type="ECO:0000256" key="6">
    <source>
        <dbReference type="ARBA" id="ARBA00022833"/>
    </source>
</evidence>
<dbReference type="Proteomes" id="UP000617634">
    <property type="component" value="Unassembled WGS sequence"/>
</dbReference>
<dbReference type="GO" id="GO:0046872">
    <property type="term" value="F:metal ion binding"/>
    <property type="evidence" value="ECO:0007669"/>
    <property type="project" value="UniProtKB-KW"/>
</dbReference>
<dbReference type="EMBL" id="JADZGI010000001">
    <property type="protein sequence ID" value="MBH0112850.1"/>
    <property type="molecule type" value="Genomic_DNA"/>
</dbReference>
<reference evidence="9" key="1">
    <citation type="submission" date="2020-11" db="EMBL/GenBank/DDBJ databases">
        <title>Novosphingobium aureum sp. nov., a marine bacterium isolated from sediment of a salt flat.</title>
        <authorList>
            <person name="Yoo Y."/>
            <person name="Kim J.-J."/>
        </authorList>
    </citation>
    <scope>NUCLEOTIDE SEQUENCE</scope>
    <source>
        <strain evidence="9">YJ-S2-02</strain>
    </source>
</reference>
<comment type="caution">
    <text evidence="9">The sequence shown here is derived from an EMBL/GenBank/DDBJ whole genome shotgun (WGS) entry which is preliminary data.</text>
</comment>
<evidence type="ECO:0000259" key="8">
    <source>
        <dbReference type="Pfam" id="PF04389"/>
    </source>
</evidence>
<feature type="region of interest" description="Disordered" evidence="7">
    <location>
        <begin position="188"/>
        <end position="212"/>
    </location>
</feature>
<sequence>MMVGDVAGSGSLKDRAGSRRLGRAAGRAALIALAALAVLPGNGHAASRRGDRELESRLRQHIEILASDEFGGREPGTDGEAATLRYLGKQWFDIGLVSGTNDPGHEWFAPVSLVAREPASSSAQFVRGARGKPIEPAEILVLTSGKRAMVRSAPLLFVGRGDMGELTRNELAGRVAVLLDSASEAVADSELASGDGTGGEGADEGQGATSQRQSALLAMGAAAVLTVLDGERTIEGIEARRLRSGYALSEDSVGGDLEAFISPESMDALLAGTGTTLAGLVAQAGRDDFRPLALDIEATLEATTRARTIHTHNLIGKLPGRHPEAGAVLFLAHWDHFGTCAEAPAEDTVCNGAIDNASGVAALTEIARRLAKGSQLDRDVYFLSTSAEELGLLGAHAFAENPPLPLDQIVAAFNIDSNAIAPRGTPFAIVGRGMTGLDEAIATVAKKEGFRLRDDDEANEYVRRQDGWALLQHDIPAVMVTTAYGEIERIRAFFEGDYHRPSDDATRKLELGGEVEDIKLLTALGRWFADLRRTPQAPGE</sequence>
<dbReference type="InterPro" id="IPR007484">
    <property type="entry name" value="Peptidase_M28"/>
</dbReference>
<dbReference type="PANTHER" id="PTHR12147">
    <property type="entry name" value="METALLOPEPTIDASE M28 FAMILY MEMBER"/>
    <property type="match status" value="1"/>
</dbReference>
<keyword evidence="2" id="KW-0645">Protease</keyword>
<keyword evidence="10" id="KW-1185">Reference proteome</keyword>
<dbReference type="GO" id="GO:0004177">
    <property type="term" value="F:aminopeptidase activity"/>
    <property type="evidence" value="ECO:0007669"/>
    <property type="project" value="UniProtKB-KW"/>
</dbReference>
<dbReference type="Gene3D" id="3.40.630.10">
    <property type="entry name" value="Zn peptidases"/>
    <property type="match status" value="1"/>
</dbReference>
<dbReference type="InterPro" id="IPR045175">
    <property type="entry name" value="M28_fam"/>
</dbReference>
<keyword evidence="5" id="KW-0378">Hydrolase</keyword>
<protein>
    <submittedName>
        <fullName evidence="9">M28 family peptidase</fullName>
    </submittedName>
</protein>
<dbReference type="GO" id="GO:0008235">
    <property type="term" value="F:metalloexopeptidase activity"/>
    <property type="evidence" value="ECO:0007669"/>
    <property type="project" value="InterPro"/>
</dbReference>
<dbReference type="AlphaFoldDB" id="A0A931HBB6"/>
<organism evidence="9 10">
    <name type="scientific">Novosphingobium aureum</name>
    <dbReference type="NCBI Taxonomy" id="2792964"/>
    <lineage>
        <taxon>Bacteria</taxon>
        <taxon>Pseudomonadati</taxon>
        <taxon>Pseudomonadota</taxon>
        <taxon>Alphaproteobacteria</taxon>
        <taxon>Sphingomonadales</taxon>
        <taxon>Sphingomonadaceae</taxon>
        <taxon>Novosphingobium</taxon>
    </lineage>
</organism>
<accession>A0A931HBB6</accession>
<proteinExistence type="predicted"/>
<name>A0A931HBB6_9SPHN</name>
<evidence type="ECO:0000313" key="9">
    <source>
        <dbReference type="EMBL" id="MBH0112850.1"/>
    </source>
</evidence>
<evidence type="ECO:0000256" key="1">
    <source>
        <dbReference type="ARBA" id="ARBA00022438"/>
    </source>
</evidence>
<keyword evidence="6" id="KW-0862">Zinc</keyword>
<dbReference type="SUPFAM" id="SSF53187">
    <property type="entry name" value="Zn-dependent exopeptidases"/>
    <property type="match status" value="1"/>
</dbReference>
<dbReference type="GO" id="GO:0006508">
    <property type="term" value="P:proteolysis"/>
    <property type="evidence" value="ECO:0007669"/>
    <property type="project" value="UniProtKB-KW"/>
</dbReference>
<evidence type="ECO:0000256" key="5">
    <source>
        <dbReference type="ARBA" id="ARBA00022801"/>
    </source>
</evidence>